<evidence type="ECO:0000313" key="2">
    <source>
        <dbReference type="Proteomes" id="UP000234881"/>
    </source>
</evidence>
<proteinExistence type="predicted"/>
<dbReference type="RefSeq" id="WP_101534431.1">
    <property type="nucleotide sequence ID" value="NZ_PKUQ01000024.1"/>
</dbReference>
<organism evidence="1 2">
    <name type="scientific">Cohaesibacter celericrescens</name>
    <dbReference type="NCBI Taxonomy" id="2067669"/>
    <lineage>
        <taxon>Bacteria</taxon>
        <taxon>Pseudomonadati</taxon>
        <taxon>Pseudomonadota</taxon>
        <taxon>Alphaproteobacteria</taxon>
        <taxon>Hyphomicrobiales</taxon>
        <taxon>Cohaesibacteraceae</taxon>
    </lineage>
</organism>
<protein>
    <submittedName>
        <fullName evidence="1">Uncharacterized protein</fullName>
    </submittedName>
</protein>
<accession>A0A2N5XQA4</accession>
<dbReference type="Proteomes" id="UP000234881">
    <property type="component" value="Unassembled WGS sequence"/>
</dbReference>
<dbReference type="AlphaFoldDB" id="A0A2N5XQA4"/>
<evidence type="ECO:0000313" key="1">
    <source>
        <dbReference type="EMBL" id="PLW76620.1"/>
    </source>
</evidence>
<keyword evidence="2" id="KW-1185">Reference proteome</keyword>
<reference evidence="1 2" key="1">
    <citation type="submission" date="2018-01" db="EMBL/GenBank/DDBJ databases">
        <title>The draft genome sequence of Cohaesibacter sp. H1304.</title>
        <authorList>
            <person name="Wang N.-N."/>
            <person name="Du Z.-J."/>
        </authorList>
    </citation>
    <scope>NUCLEOTIDE SEQUENCE [LARGE SCALE GENOMIC DNA]</scope>
    <source>
        <strain evidence="1 2">H1304</strain>
    </source>
</reference>
<dbReference type="EMBL" id="PKUQ01000024">
    <property type="protein sequence ID" value="PLW76620.1"/>
    <property type="molecule type" value="Genomic_DNA"/>
</dbReference>
<name>A0A2N5XQA4_9HYPH</name>
<dbReference type="OrthoDB" id="1680380at2"/>
<gene>
    <name evidence="1" type="ORF">C0081_13805</name>
</gene>
<sequence length="175" mass="20127">MSNHSITLFEQGREISYNFEDLEKYHGIFAPGGIAQAIKVMQKAIPLLSDDGYIERRELKFTTSFPGGGFRDAIEMMTRAVSEDRYHLDPELNASLRDKGNRSKFLFHISYRDKTVKLILRAGHVRDEFFELVGLETKSNDQTMRIAELKLEMTQRLLKVDGRFVYATLEEEAAS</sequence>
<comment type="caution">
    <text evidence="1">The sequence shown here is derived from an EMBL/GenBank/DDBJ whole genome shotgun (WGS) entry which is preliminary data.</text>
</comment>